<sequence>MARFIDRNMEQLALNSLAFSVTEHAQREHYNLFFGVFNTSSSRHNKSIRITPKIKSNLHLQITFLQK</sequence>
<dbReference type="EMBL" id="SPMX01000065">
    <property type="protein sequence ID" value="NMQ07123.1"/>
    <property type="molecule type" value="Genomic_DNA"/>
</dbReference>
<proteinExistence type="predicted"/>
<evidence type="ECO:0000313" key="1">
    <source>
        <dbReference type="EMBL" id="NMQ07123.1"/>
    </source>
</evidence>
<dbReference type="Proteomes" id="UP000886469">
    <property type="component" value="Unassembled WGS sequence"/>
</dbReference>
<organism evidence="1 2">
    <name type="scientific">Candidatus Accumulibacter contiguus</name>
    <dbReference type="NCBI Taxonomy" id="2954381"/>
    <lineage>
        <taxon>Bacteria</taxon>
        <taxon>Pseudomonadati</taxon>
        <taxon>Pseudomonadota</taxon>
        <taxon>Betaproteobacteria</taxon>
        <taxon>Candidatus Accumulibacter</taxon>
    </lineage>
</organism>
<gene>
    <name evidence="1" type="ORF">E4Q08_18705</name>
</gene>
<reference evidence="1" key="1">
    <citation type="submission" date="2019-03" db="EMBL/GenBank/DDBJ databases">
        <title>Metabolic reconstructions from genomes of highly enriched 'Candidatus Accumulibacter' and 'Candidatus Competibacter' bioreactor populations.</title>
        <authorList>
            <person name="Annavajhala M.K."/>
            <person name="Welles L."/>
            <person name="Abbas B."/>
            <person name="Sorokin D."/>
            <person name="Park H."/>
            <person name="Van Loosdrecht M."/>
            <person name="Chandran K."/>
        </authorList>
    </citation>
    <scope>NUCLEOTIDE SEQUENCE</scope>
    <source>
        <strain evidence="1">SBR_L</strain>
    </source>
</reference>
<name>A0ABX1TDF9_9PROT</name>
<keyword evidence="2" id="KW-1185">Reference proteome</keyword>
<comment type="caution">
    <text evidence="1">The sequence shown here is derived from an EMBL/GenBank/DDBJ whole genome shotgun (WGS) entry which is preliminary data.</text>
</comment>
<evidence type="ECO:0000313" key="2">
    <source>
        <dbReference type="Proteomes" id="UP000886469"/>
    </source>
</evidence>
<dbReference type="RefSeq" id="WP_169071484.1">
    <property type="nucleotide sequence ID" value="NZ_JAZKUC010000003.1"/>
</dbReference>
<protein>
    <submittedName>
        <fullName evidence="1">Uncharacterized protein</fullName>
    </submittedName>
</protein>
<accession>A0ABX1TDF9</accession>